<name>A0A5B7YBH3_9ALTE</name>
<dbReference type="InterPro" id="IPR027417">
    <property type="entry name" value="P-loop_NTPase"/>
</dbReference>
<keyword evidence="1" id="KW-0808">Transferase</keyword>
<dbReference type="Proteomes" id="UP000304912">
    <property type="component" value="Chromosome"/>
</dbReference>
<dbReference type="KEGG" id="salk:FBQ74_05250"/>
<dbReference type="SUPFAM" id="SSF52540">
    <property type="entry name" value="P-loop containing nucleoside triphosphate hydrolases"/>
    <property type="match status" value="1"/>
</dbReference>
<dbReference type="OrthoDB" id="9815894at2"/>
<sequence>MQSALSYNSSSIYIDGTKSIRRVQIFARYADVKVFKIIFLIRDGRAFCNSYRKNRNVSESDMIRVAKEWNQYIHLVDEFHKRHENIKMINVRYEDLCNNKNEVFDKMKEFLNLDSLSEFETDKLPSHILGNRMRKNFNFDIQEDNSWESELSSQTVSKIEVIMLRNLLLRYNYIN</sequence>
<keyword evidence="2" id="KW-1185">Reference proteome</keyword>
<gene>
    <name evidence="1" type="ORF">FBQ74_05250</name>
</gene>
<accession>A0A5B7YBH3</accession>
<evidence type="ECO:0000313" key="1">
    <source>
        <dbReference type="EMBL" id="QCZ92931.1"/>
    </source>
</evidence>
<dbReference type="AlphaFoldDB" id="A0A5B7YBH3"/>
<organism evidence="1 2">
    <name type="scientific">Salinimonas iocasae</name>
    <dbReference type="NCBI Taxonomy" id="2572577"/>
    <lineage>
        <taxon>Bacteria</taxon>
        <taxon>Pseudomonadati</taxon>
        <taxon>Pseudomonadota</taxon>
        <taxon>Gammaproteobacteria</taxon>
        <taxon>Alteromonadales</taxon>
        <taxon>Alteromonadaceae</taxon>
        <taxon>Alteromonas/Salinimonas group</taxon>
        <taxon>Salinimonas</taxon>
    </lineage>
</organism>
<reference evidence="1 2" key="1">
    <citation type="submission" date="2019-04" db="EMBL/GenBank/DDBJ databases">
        <title>Salinimonas iocasae sp. nov., a halophilic bacterium isolated from the outer tube casing of tubeworms in Okinawa Trough.</title>
        <authorList>
            <person name="Zhang H."/>
            <person name="Wang H."/>
            <person name="Li C."/>
        </authorList>
    </citation>
    <scope>NUCLEOTIDE SEQUENCE [LARGE SCALE GENOMIC DNA]</scope>
    <source>
        <strain evidence="1 2">KX18D6</strain>
    </source>
</reference>
<proteinExistence type="predicted"/>
<dbReference type="GO" id="GO:0016740">
    <property type="term" value="F:transferase activity"/>
    <property type="evidence" value="ECO:0007669"/>
    <property type="project" value="UniProtKB-KW"/>
</dbReference>
<dbReference type="Gene3D" id="3.40.50.300">
    <property type="entry name" value="P-loop containing nucleotide triphosphate hydrolases"/>
    <property type="match status" value="1"/>
</dbReference>
<dbReference type="EMBL" id="CP039852">
    <property type="protein sequence ID" value="QCZ92931.1"/>
    <property type="molecule type" value="Genomic_DNA"/>
</dbReference>
<dbReference type="Pfam" id="PF13469">
    <property type="entry name" value="Sulfotransfer_3"/>
    <property type="match status" value="1"/>
</dbReference>
<dbReference type="RefSeq" id="WP_139755679.1">
    <property type="nucleotide sequence ID" value="NZ_CP039852.1"/>
</dbReference>
<evidence type="ECO:0000313" key="2">
    <source>
        <dbReference type="Proteomes" id="UP000304912"/>
    </source>
</evidence>
<protein>
    <submittedName>
        <fullName evidence="1">Sulfotransferase</fullName>
    </submittedName>
</protein>